<accession>A0A8H5H7Q6</accession>
<protein>
    <submittedName>
        <fullName evidence="1">Uncharacterized protein</fullName>
    </submittedName>
</protein>
<evidence type="ECO:0000313" key="2">
    <source>
        <dbReference type="Proteomes" id="UP000565441"/>
    </source>
</evidence>
<reference evidence="1 2" key="1">
    <citation type="journal article" date="2020" name="ISME J.">
        <title>Uncovering the hidden diversity of litter-decomposition mechanisms in mushroom-forming fungi.</title>
        <authorList>
            <person name="Floudas D."/>
            <person name="Bentzer J."/>
            <person name="Ahren D."/>
            <person name="Johansson T."/>
            <person name="Persson P."/>
            <person name="Tunlid A."/>
        </authorList>
    </citation>
    <scope>NUCLEOTIDE SEQUENCE [LARGE SCALE GENOMIC DNA]</scope>
    <source>
        <strain evidence="1 2">CBS 661.87</strain>
    </source>
</reference>
<dbReference type="Proteomes" id="UP000565441">
    <property type="component" value="Unassembled WGS sequence"/>
</dbReference>
<keyword evidence="2" id="KW-1185">Reference proteome</keyword>
<comment type="caution">
    <text evidence="1">The sequence shown here is derived from an EMBL/GenBank/DDBJ whole genome shotgun (WGS) entry which is preliminary data.</text>
</comment>
<evidence type="ECO:0000313" key="1">
    <source>
        <dbReference type="EMBL" id="KAF5378481.1"/>
    </source>
</evidence>
<name>A0A8H5H7Q6_9AGAR</name>
<proteinExistence type="predicted"/>
<dbReference type="AlphaFoldDB" id="A0A8H5H7Q6"/>
<organism evidence="1 2">
    <name type="scientific">Tricholomella constricta</name>
    <dbReference type="NCBI Taxonomy" id="117010"/>
    <lineage>
        <taxon>Eukaryota</taxon>
        <taxon>Fungi</taxon>
        <taxon>Dikarya</taxon>
        <taxon>Basidiomycota</taxon>
        <taxon>Agaricomycotina</taxon>
        <taxon>Agaricomycetes</taxon>
        <taxon>Agaricomycetidae</taxon>
        <taxon>Agaricales</taxon>
        <taxon>Tricholomatineae</taxon>
        <taxon>Lyophyllaceae</taxon>
        <taxon>Tricholomella</taxon>
    </lineage>
</organism>
<dbReference type="EMBL" id="JAACJP010000019">
    <property type="protein sequence ID" value="KAF5378481.1"/>
    <property type="molecule type" value="Genomic_DNA"/>
</dbReference>
<sequence>MGILQEIRTGQRDVIRFAASTEFHLTSCEDFVIKLFGLDSSLAVPSLHPAGSVFSHSDDSHDKVYS</sequence>
<gene>
    <name evidence="1" type="ORF">D9615_007084</name>
</gene>